<dbReference type="GO" id="GO:0050515">
    <property type="term" value="F:4-(cytidine 5'-diphospho)-2-C-methyl-D-erythritol kinase activity"/>
    <property type="evidence" value="ECO:0007669"/>
    <property type="project" value="UniProtKB-UniRule"/>
</dbReference>
<feature type="domain" description="GHMP kinase N-terminal" evidence="10">
    <location>
        <begin position="88"/>
        <end position="167"/>
    </location>
</feature>
<dbReference type="InterPro" id="IPR036554">
    <property type="entry name" value="GHMP_kinase_C_sf"/>
</dbReference>
<dbReference type="NCBIfam" id="NF002870">
    <property type="entry name" value="PRK03188.1"/>
    <property type="match status" value="1"/>
</dbReference>
<keyword evidence="9" id="KW-0414">Isoprene biosynthesis</keyword>
<dbReference type="Gene3D" id="3.30.230.10">
    <property type="match status" value="1"/>
</dbReference>
<evidence type="ECO:0000256" key="7">
    <source>
        <dbReference type="ARBA" id="ARBA00022840"/>
    </source>
</evidence>
<evidence type="ECO:0000256" key="9">
    <source>
        <dbReference type="HAMAP-Rule" id="MF_00061"/>
    </source>
</evidence>
<evidence type="ECO:0000256" key="1">
    <source>
        <dbReference type="ARBA" id="ARBA00009684"/>
    </source>
</evidence>
<evidence type="ECO:0000313" key="13">
    <source>
        <dbReference type="Proteomes" id="UP000006247"/>
    </source>
</evidence>
<dbReference type="InterPro" id="IPR013750">
    <property type="entry name" value="GHMP_kinase_C_dom"/>
</dbReference>
<dbReference type="HAMAP" id="MF_00061">
    <property type="entry name" value="IspE"/>
    <property type="match status" value="1"/>
</dbReference>
<evidence type="ECO:0000256" key="2">
    <source>
        <dbReference type="ARBA" id="ARBA00012052"/>
    </source>
</evidence>
<dbReference type="SUPFAM" id="SSF55060">
    <property type="entry name" value="GHMP Kinase, C-terminal domain"/>
    <property type="match status" value="1"/>
</dbReference>
<dbReference type="Pfam" id="PF08544">
    <property type="entry name" value="GHMP_kinases_C"/>
    <property type="match status" value="1"/>
</dbReference>
<dbReference type="NCBIfam" id="TIGR00154">
    <property type="entry name" value="ispE"/>
    <property type="match status" value="1"/>
</dbReference>
<dbReference type="AlphaFoldDB" id="C0E7T9"/>
<dbReference type="InterPro" id="IPR006204">
    <property type="entry name" value="GHMP_kinase_N_dom"/>
</dbReference>
<accession>C0E7T9</accession>
<keyword evidence="7 9" id="KW-0067">ATP-binding</keyword>
<comment type="similarity">
    <text evidence="1 9">Belongs to the GHMP kinase family. IspE subfamily.</text>
</comment>
<gene>
    <name evidence="9 12" type="primary">ispE</name>
    <name evidence="12" type="ORF">CORMATOL_03080</name>
</gene>
<comment type="function">
    <text evidence="9">Catalyzes the phosphorylation of the position 2 hydroxy group of 4-diphosphocytidyl-2C-methyl-D-erythritol.</text>
</comment>
<dbReference type="InterPro" id="IPR004424">
    <property type="entry name" value="IspE"/>
</dbReference>
<dbReference type="InterPro" id="IPR014721">
    <property type="entry name" value="Ribsml_uS5_D2-typ_fold_subgr"/>
</dbReference>
<dbReference type="GO" id="GO:0005524">
    <property type="term" value="F:ATP binding"/>
    <property type="evidence" value="ECO:0007669"/>
    <property type="project" value="UniProtKB-UniRule"/>
</dbReference>
<dbReference type="SUPFAM" id="SSF54211">
    <property type="entry name" value="Ribosomal protein S5 domain 2-like"/>
    <property type="match status" value="1"/>
</dbReference>
<keyword evidence="5 9" id="KW-0547">Nucleotide-binding</keyword>
<evidence type="ECO:0000256" key="5">
    <source>
        <dbReference type="ARBA" id="ARBA00022741"/>
    </source>
</evidence>
<dbReference type="PANTHER" id="PTHR43527:SF2">
    <property type="entry name" value="4-DIPHOSPHOCYTIDYL-2-C-METHYL-D-ERYTHRITOL KINASE, CHLOROPLASTIC"/>
    <property type="match status" value="1"/>
</dbReference>
<protein>
    <recommendedName>
        <fullName evidence="3 9">4-diphosphocytidyl-2-C-methyl-D-erythritol kinase</fullName>
        <shortName evidence="9">CMK</shortName>
        <ecNumber evidence="2 9">2.7.1.148</ecNumber>
    </recommendedName>
    <alternativeName>
        <fullName evidence="8 9">4-(cytidine-5'-diphospho)-2-C-methyl-D-erythritol kinase</fullName>
    </alternativeName>
</protein>
<name>C0E7T9_9CORY</name>
<proteinExistence type="inferred from homology"/>
<sequence>MVFVIMMVSARIRIMMREVTAIAHGKVNLHLGVGALRDDGYHELVSIFQSLELRDVVTLTEASPNTGVAGRVVGLDCATAGVPTDNTNLAWRAVDIVFGRSTQQPPAVRITIAKGIPTAGGMAGGSADAAAALIAANKILDNEFELGELLDIAADLGSDVPFTLVGGTALGTGRGEHLVPTLSKGTYHWALAFSRTGLATPAVFRKLDELDRTPHLDVTALSRALRTGDPHQVAPLLHNDMQAAALSLQPQLRTTLNTGMAAGALAGIVSGSGPTCAFLCEDARAAREVAAELSLSGNTAVTSGPARGAHLKGE</sequence>
<feature type="binding site" evidence="9">
    <location>
        <begin position="117"/>
        <end position="127"/>
    </location>
    <ligand>
        <name>ATP</name>
        <dbReference type="ChEBI" id="CHEBI:30616"/>
    </ligand>
</feature>
<evidence type="ECO:0000259" key="11">
    <source>
        <dbReference type="Pfam" id="PF08544"/>
    </source>
</evidence>
<evidence type="ECO:0000313" key="12">
    <source>
        <dbReference type="EMBL" id="EEG25464.1"/>
    </source>
</evidence>
<dbReference type="InterPro" id="IPR020568">
    <property type="entry name" value="Ribosomal_Su5_D2-typ_SF"/>
</dbReference>
<dbReference type="PANTHER" id="PTHR43527">
    <property type="entry name" value="4-DIPHOSPHOCYTIDYL-2-C-METHYL-D-ERYTHRITOL KINASE, CHLOROPLASTIC"/>
    <property type="match status" value="1"/>
</dbReference>
<evidence type="ECO:0000259" key="10">
    <source>
        <dbReference type="Pfam" id="PF00288"/>
    </source>
</evidence>
<dbReference type="EMBL" id="ACEB01000053">
    <property type="protein sequence ID" value="EEG25464.1"/>
    <property type="molecule type" value="Genomic_DNA"/>
</dbReference>
<comment type="pathway">
    <text evidence="9">Isoprenoid biosynthesis; isopentenyl diphosphate biosynthesis via DXP pathway; isopentenyl diphosphate from 1-deoxy-D-xylulose 5-phosphate: step 3/6.</text>
</comment>
<dbReference type="GO" id="GO:0016114">
    <property type="term" value="P:terpenoid biosynthetic process"/>
    <property type="evidence" value="ECO:0007669"/>
    <property type="project" value="UniProtKB-UniRule"/>
</dbReference>
<evidence type="ECO:0000256" key="6">
    <source>
        <dbReference type="ARBA" id="ARBA00022777"/>
    </source>
</evidence>
<dbReference type="EC" id="2.7.1.148" evidence="2 9"/>
<organism evidence="12 13">
    <name type="scientific">Corynebacterium matruchotii ATCC 33806</name>
    <dbReference type="NCBI Taxonomy" id="566549"/>
    <lineage>
        <taxon>Bacteria</taxon>
        <taxon>Bacillati</taxon>
        <taxon>Actinomycetota</taxon>
        <taxon>Actinomycetes</taxon>
        <taxon>Mycobacteriales</taxon>
        <taxon>Corynebacteriaceae</taxon>
        <taxon>Corynebacterium</taxon>
    </lineage>
</organism>
<evidence type="ECO:0000256" key="8">
    <source>
        <dbReference type="ARBA" id="ARBA00032554"/>
    </source>
</evidence>
<comment type="caution">
    <text evidence="12">The sequence shown here is derived from an EMBL/GenBank/DDBJ whole genome shotgun (WGS) entry which is preliminary data.</text>
</comment>
<keyword evidence="6 9" id="KW-0418">Kinase</keyword>
<feature type="active site" evidence="9">
    <location>
        <position position="26"/>
    </location>
</feature>
<feature type="domain" description="GHMP kinase C-terminal" evidence="11">
    <location>
        <begin position="223"/>
        <end position="294"/>
    </location>
</feature>
<dbReference type="Gene3D" id="3.30.70.890">
    <property type="entry name" value="GHMP kinase, C-terminal domain"/>
    <property type="match status" value="1"/>
</dbReference>
<dbReference type="Pfam" id="PF00288">
    <property type="entry name" value="GHMP_kinases_N"/>
    <property type="match status" value="1"/>
</dbReference>
<reference evidence="12 13" key="1">
    <citation type="submission" date="2009-01" db="EMBL/GenBank/DDBJ databases">
        <authorList>
            <person name="Fulton L."/>
            <person name="Clifton S."/>
            <person name="Chinwalla A.T."/>
            <person name="Mitreva M."/>
            <person name="Sodergren E."/>
            <person name="Weinstock G."/>
            <person name="Clifton S."/>
            <person name="Dooling D.J."/>
            <person name="Fulton B."/>
            <person name="Minx P."/>
            <person name="Pepin K.H."/>
            <person name="Johnson M."/>
            <person name="Bhonagiri V."/>
            <person name="Nash W.E."/>
            <person name="Mardis E.R."/>
            <person name="Wilson R.K."/>
        </authorList>
    </citation>
    <scope>NUCLEOTIDE SEQUENCE [LARGE SCALE GENOMIC DNA]</scope>
    <source>
        <strain evidence="12 13">ATCC 33806</strain>
    </source>
</reference>
<evidence type="ECO:0000256" key="4">
    <source>
        <dbReference type="ARBA" id="ARBA00022679"/>
    </source>
</evidence>
<dbReference type="PIRSF" id="PIRSF010376">
    <property type="entry name" value="IspE"/>
    <property type="match status" value="1"/>
</dbReference>
<dbReference type="HOGENOM" id="CLU_053057_1_1_11"/>
<dbReference type="Proteomes" id="UP000006247">
    <property type="component" value="Unassembled WGS sequence"/>
</dbReference>
<dbReference type="UniPathway" id="UPA00056">
    <property type="reaction ID" value="UER00094"/>
</dbReference>
<feature type="active site" evidence="9">
    <location>
        <position position="159"/>
    </location>
</feature>
<dbReference type="GO" id="GO:0019288">
    <property type="term" value="P:isopentenyl diphosphate biosynthetic process, methylerythritol 4-phosphate pathway"/>
    <property type="evidence" value="ECO:0007669"/>
    <property type="project" value="UniProtKB-UniRule"/>
</dbReference>
<evidence type="ECO:0000256" key="3">
    <source>
        <dbReference type="ARBA" id="ARBA00017473"/>
    </source>
</evidence>
<keyword evidence="4 9" id="KW-0808">Transferase</keyword>
<comment type="catalytic activity">
    <reaction evidence="9">
        <text>4-CDP-2-C-methyl-D-erythritol + ATP = 4-CDP-2-C-methyl-D-erythritol 2-phosphate + ADP + H(+)</text>
        <dbReference type="Rhea" id="RHEA:18437"/>
        <dbReference type="ChEBI" id="CHEBI:15378"/>
        <dbReference type="ChEBI" id="CHEBI:30616"/>
        <dbReference type="ChEBI" id="CHEBI:57823"/>
        <dbReference type="ChEBI" id="CHEBI:57919"/>
        <dbReference type="ChEBI" id="CHEBI:456216"/>
        <dbReference type="EC" id="2.7.1.148"/>
    </reaction>
</comment>